<dbReference type="Pfam" id="PF13206">
    <property type="entry name" value="VSG_B"/>
    <property type="match status" value="1"/>
</dbReference>
<keyword evidence="5 9" id="KW-0732">Signal</keyword>
<protein>
    <submittedName>
        <fullName evidence="11">Variant surface glycoprotein 1125.1632</fullName>
    </submittedName>
</protein>
<sequence length="252" mass="26599">MLLILATVVLILFSGAQGNDELANLPDFRVLCRVVQHAVAGLESATATILPDPEQLASLKSKLAILNDANETRFNDENTRTAHSITEKEQRFNAKPGKGHLRVKLLKLESVKKQLAAEAAGNKTEIEKATEAANDLLAEAVYGKGAKFSSQAGPTQALTNARSEQLFGSSATAEKNCGGTGGNKDSTAANVGITLANDIYCLCLIGDTTTKICDTATEAAAIGTQLSAPSSSRTKFIALIKTWGPRPQRTTT</sequence>
<keyword evidence="7" id="KW-0325">Glycoprotein</keyword>
<evidence type="ECO:0000256" key="2">
    <source>
        <dbReference type="ARBA" id="ARBA00004609"/>
    </source>
</evidence>
<feature type="signal peptide" evidence="9">
    <location>
        <begin position="1"/>
        <end position="18"/>
    </location>
</feature>
<dbReference type="GO" id="GO:0005886">
    <property type="term" value="C:plasma membrane"/>
    <property type="evidence" value="ECO:0007669"/>
    <property type="project" value="UniProtKB-SubCell"/>
</dbReference>
<dbReference type="GO" id="GO:0098552">
    <property type="term" value="C:side of membrane"/>
    <property type="evidence" value="ECO:0007669"/>
    <property type="project" value="UniProtKB-KW"/>
</dbReference>
<reference evidence="11" key="1">
    <citation type="submission" date="2016-08" db="EMBL/GenBank/DDBJ databases">
        <title>VSG repertoire of Trypanosoma brucei EATRO 1125.</title>
        <authorList>
            <person name="Cross G.A."/>
        </authorList>
    </citation>
    <scope>NUCLEOTIDE SEQUENCE</scope>
    <source>
        <strain evidence="11">EATRO 1125</strain>
    </source>
</reference>
<evidence type="ECO:0000256" key="1">
    <source>
        <dbReference type="ARBA" id="ARBA00002523"/>
    </source>
</evidence>
<comment type="function">
    <text evidence="1">VSG forms a coat on the surface of the parasite. The trypanosome evades the immune response of the host by expressing a series of antigenically distinct VSGs from an estimated 1000 VSG genes.</text>
</comment>
<comment type="subcellular location">
    <subcellularLocation>
        <location evidence="2">Cell membrane</location>
        <topology evidence="2">Lipid-anchor</topology>
        <topology evidence="2">GPI-anchor</topology>
    </subcellularLocation>
</comment>
<dbReference type="VEuPathDB" id="TriTrypDB:Tb427_000541100"/>
<evidence type="ECO:0000256" key="3">
    <source>
        <dbReference type="ARBA" id="ARBA00022475"/>
    </source>
</evidence>
<proteinExistence type="predicted"/>
<keyword evidence="8" id="KW-0449">Lipoprotein</keyword>
<evidence type="ECO:0000256" key="7">
    <source>
        <dbReference type="ARBA" id="ARBA00023180"/>
    </source>
</evidence>
<feature type="domain" description="Trypanosome variant surface glycoprotein B-type N-terminal" evidence="10">
    <location>
        <begin position="81"/>
        <end position="218"/>
    </location>
</feature>
<dbReference type="AlphaFoldDB" id="A0A1J0R7F8"/>
<keyword evidence="4" id="KW-0336">GPI-anchor</keyword>
<organism evidence="11">
    <name type="scientific">Trypanosoma brucei</name>
    <dbReference type="NCBI Taxonomy" id="5691"/>
    <lineage>
        <taxon>Eukaryota</taxon>
        <taxon>Discoba</taxon>
        <taxon>Euglenozoa</taxon>
        <taxon>Kinetoplastea</taxon>
        <taxon>Metakinetoplastina</taxon>
        <taxon>Trypanosomatida</taxon>
        <taxon>Trypanosomatidae</taxon>
        <taxon>Trypanosoma</taxon>
    </lineage>
</organism>
<evidence type="ECO:0000256" key="5">
    <source>
        <dbReference type="ARBA" id="ARBA00022729"/>
    </source>
</evidence>
<evidence type="ECO:0000313" key="11">
    <source>
        <dbReference type="EMBL" id="APD73799.1"/>
    </source>
</evidence>
<feature type="chain" id="PRO_5012836928" evidence="9">
    <location>
        <begin position="19"/>
        <end position="252"/>
    </location>
</feature>
<dbReference type="InterPro" id="IPR025932">
    <property type="entry name" value="Trypano_VSG_B_N_dom"/>
</dbReference>
<evidence type="ECO:0000256" key="4">
    <source>
        <dbReference type="ARBA" id="ARBA00022622"/>
    </source>
</evidence>
<evidence type="ECO:0000259" key="10">
    <source>
        <dbReference type="Pfam" id="PF13206"/>
    </source>
</evidence>
<name>A0A1J0R7F8_9TRYP</name>
<keyword evidence="6" id="KW-0472">Membrane</keyword>
<evidence type="ECO:0000256" key="6">
    <source>
        <dbReference type="ARBA" id="ARBA00023136"/>
    </source>
</evidence>
<accession>A0A1J0R7F8</accession>
<keyword evidence="3" id="KW-1003">Cell membrane</keyword>
<dbReference type="EMBL" id="KX699843">
    <property type="protein sequence ID" value="APD73799.1"/>
    <property type="molecule type" value="Genomic_DNA"/>
</dbReference>
<evidence type="ECO:0000256" key="8">
    <source>
        <dbReference type="ARBA" id="ARBA00023288"/>
    </source>
</evidence>
<evidence type="ECO:0000256" key="9">
    <source>
        <dbReference type="SAM" id="SignalP"/>
    </source>
</evidence>